<dbReference type="Pfam" id="PF00643">
    <property type="entry name" value="zf-B_box"/>
    <property type="match status" value="1"/>
</dbReference>
<dbReference type="PROSITE" id="PS50089">
    <property type="entry name" value="ZF_RING_2"/>
    <property type="match status" value="1"/>
</dbReference>
<dbReference type="CDD" id="cd16582">
    <property type="entry name" value="RING-HC_TRIM31_C-V"/>
    <property type="match status" value="1"/>
</dbReference>
<reference evidence="7" key="1">
    <citation type="submission" date="2023-09" db="UniProtKB">
        <authorList>
            <consortium name="Ensembl"/>
        </authorList>
    </citation>
    <scope>IDENTIFICATION</scope>
</reference>
<dbReference type="Pfam" id="PF15227">
    <property type="entry name" value="zf-C3HC4_4"/>
    <property type="match status" value="1"/>
</dbReference>
<dbReference type="Gene3D" id="3.30.40.10">
    <property type="entry name" value="Zinc/RING finger domain, C3HC4 (zinc finger)"/>
    <property type="match status" value="1"/>
</dbReference>
<dbReference type="SUPFAM" id="SSF57850">
    <property type="entry name" value="RING/U-box"/>
    <property type="match status" value="1"/>
</dbReference>
<dbReference type="GO" id="GO:0008270">
    <property type="term" value="F:zinc ion binding"/>
    <property type="evidence" value="ECO:0007669"/>
    <property type="project" value="UniProtKB-KW"/>
</dbReference>
<dbReference type="AlphaFoldDB" id="A0A8C0ZY19"/>
<evidence type="ECO:0000256" key="3">
    <source>
        <dbReference type="ARBA" id="ARBA00022833"/>
    </source>
</evidence>
<accession>A0A8C0ZY19</accession>
<evidence type="ECO:0000259" key="6">
    <source>
        <dbReference type="PROSITE" id="PS50119"/>
    </source>
</evidence>
<dbReference type="Gene3D" id="3.30.160.60">
    <property type="entry name" value="Classic Zinc Finger"/>
    <property type="match status" value="1"/>
</dbReference>
<dbReference type="PANTHER" id="PTHR24103">
    <property type="entry name" value="E3 UBIQUITIN-PROTEIN LIGASE TRIM"/>
    <property type="match status" value="1"/>
</dbReference>
<dbReference type="SUPFAM" id="SSF57845">
    <property type="entry name" value="B-box zinc-binding domain"/>
    <property type="match status" value="1"/>
</dbReference>
<evidence type="ECO:0000256" key="4">
    <source>
        <dbReference type="PROSITE-ProRule" id="PRU00024"/>
    </source>
</evidence>
<dbReference type="InterPro" id="IPR050143">
    <property type="entry name" value="TRIM/RBCC"/>
</dbReference>
<feature type="domain" description="B box-type" evidence="6">
    <location>
        <begin position="81"/>
        <end position="122"/>
    </location>
</feature>
<dbReference type="SMART" id="SM00336">
    <property type="entry name" value="BBOX"/>
    <property type="match status" value="1"/>
</dbReference>
<name>A0A8C0ZY19_CASCN</name>
<dbReference type="InterPro" id="IPR001841">
    <property type="entry name" value="Znf_RING"/>
</dbReference>
<evidence type="ECO:0000256" key="1">
    <source>
        <dbReference type="ARBA" id="ARBA00022723"/>
    </source>
</evidence>
<evidence type="ECO:0000256" key="2">
    <source>
        <dbReference type="ARBA" id="ARBA00022771"/>
    </source>
</evidence>
<dbReference type="SMART" id="SM00184">
    <property type="entry name" value="RING"/>
    <property type="match status" value="1"/>
</dbReference>
<dbReference type="InterPro" id="IPR000315">
    <property type="entry name" value="Znf_B-box"/>
</dbReference>
<organism evidence="7">
    <name type="scientific">Castor canadensis</name>
    <name type="common">American beaver</name>
    <dbReference type="NCBI Taxonomy" id="51338"/>
    <lineage>
        <taxon>Eukaryota</taxon>
        <taxon>Metazoa</taxon>
        <taxon>Chordata</taxon>
        <taxon>Craniata</taxon>
        <taxon>Vertebrata</taxon>
        <taxon>Euteleostomi</taxon>
        <taxon>Mammalia</taxon>
        <taxon>Eutheria</taxon>
        <taxon>Euarchontoglires</taxon>
        <taxon>Glires</taxon>
        <taxon>Rodentia</taxon>
        <taxon>Castorimorpha</taxon>
        <taxon>Castoridae</taxon>
        <taxon>Castor</taxon>
    </lineage>
</organism>
<protein>
    <submittedName>
        <fullName evidence="7">Uncharacterized protein</fullName>
    </submittedName>
</protein>
<feature type="domain" description="RING-type" evidence="5">
    <location>
        <begin position="7"/>
        <end position="48"/>
    </location>
</feature>
<proteinExistence type="predicted"/>
<evidence type="ECO:0000259" key="5">
    <source>
        <dbReference type="PROSITE" id="PS50089"/>
    </source>
</evidence>
<dbReference type="PROSITE" id="PS50119">
    <property type="entry name" value="ZF_BBOX"/>
    <property type="match status" value="1"/>
</dbReference>
<keyword evidence="3" id="KW-0862">Zinc</keyword>
<dbReference type="Ensembl" id="ENSCCNT00000035236.1">
    <property type="protein sequence ID" value="ENSCCNP00000027861.1"/>
    <property type="gene ID" value="ENSCCNG00000026909.1"/>
</dbReference>
<dbReference type="InterPro" id="IPR013083">
    <property type="entry name" value="Znf_RING/FYVE/PHD"/>
</dbReference>
<keyword evidence="2 4" id="KW-0863">Zinc-finger</keyword>
<sequence>RASELVCPICMDILKKPVTIDSGHNFCLTCISQIGKAPDSSLKCPLCQNSVKRTTFRHNWLLESLMEKIQAVDPAEIQPEMEEGKCKRHGERLHYFCEQDWELLCVFCRESKDHKFHTTSLIEQAAQKYQVQMQSHVEVLLQKEKEIVQDKIHSQQKLYVFKAHMELERRRILMEFKHLHQELEEEENFLLSRLCWLGHEVAKGRKFYTTSTEVQLNSLRKLIDSLKATQQMLLRQMLRDIKAILCRYHGPTQVHCAY</sequence>
<evidence type="ECO:0000313" key="7">
    <source>
        <dbReference type="Ensembl" id="ENSCCNP00000027861.1"/>
    </source>
</evidence>
<keyword evidence="1" id="KW-0479">Metal-binding</keyword>